<comment type="caution">
    <text evidence="1">The sequence shown here is derived from an EMBL/GenBank/DDBJ whole genome shotgun (WGS) entry which is preliminary data.</text>
</comment>
<keyword evidence="2" id="KW-1185">Reference proteome</keyword>
<evidence type="ECO:0000313" key="2">
    <source>
        <dbReference type="Proteomes" id="UP000660021"/>
    </source>
</evidence>
<reference evidence="1 2" key="1">
    <citation type="submission" date="2020-08" db="EMBL/GenBank/DDBJ databases">
        <title>Genome public.</title>
        <authorList>
            <person name="Liu C."/>
            <person name="Sun Q."/>
        </authorList>
    </citation>
    <scope>NUCLEOTIDE SEQUENCE [LARGE SCALE GENOMIC DNA]</scope>
    <source>
        <strain evidence="1 2">New-38</strain>
    </source>
</reference>
<dbReference type="EMBL" id="JACOPR010000003">
    <property type="protein sequence ID" value="MBC5730704.1"/>
    <property type="molecule type" value="Genomic_DNA"/>
</dbReference>
<gene>
    <name evidence="1" type="ORF">H8S34_07630</name>
</gene>
<organism evidence="1 2">
    <name type="scientific">Pseudoflavonifractor hominis</name>
    <dbReference type="NCBI Taxonomy" id="2763059"/>
    <lineage>
        <taxon>Bacteria</taxon>
        <taxon>Bacillati</taxon>
        <taxon>Bacillota</taxon>
        <taxon>Clostridia</taxon>
        <taxon>Eubacteriales</taxon>
        <taxon>Oscillospiraceae</taxon>
        <taxon>Pseudoflavonifractor</taxon>
    </lineage>
</organism>
<dbReference type="RefSeq" id="WP_186963551.1">
    <property type="nucleotide sequence ID" value="NZ_JACOPR010000003.1"/>
</dbReference>
<name>A0ABR7HT61_9FIRM</name>
<sequence>MEEEIYQLARQLGEVSEGEEEALRTLCAGAEEELRLRLRSGCTPESCGKCFPLAAAWLALAGLEGLRGGVTDFSAGDMRISARSGEGSAWYYAQAQRTLSPYLEDDGFCFRGVRG</sequence>
<protein>
    <submittedName>
        <fullName evidence="1">Uncharacterized protein</fullName>
    </submittedName>
</protein>
<evidence type="ECO:0000313" key="1">
    <source>
        <dbReference type="EMBL" id="MBC5730704.1"/>
    </source>
</evidence>
<proteinExistence type="predicted"/>
<dbReference type="Proteomes" id="UP000660021">
    <property type="component" value="Unassembled WGS sequence"/>
</dbReference>
<accession>A0ABR7HT61</accession>